<proteinExistence type="predicted"/>
<dbReference type="NCBIfam" id="NF041644">
    <property type="entry name" value="CBO0543_fam"/>
    <property type="match status" value="1"/>
</dbReference>
<sequence>MNIAKHLKNSNLPHSPRKRSLSNKLLSYFPSIVFASLAGTYLDLYFVGKNLYEFPVRPLADIFLINIAFTLIGLPIMTGTFLYIAKRIERWRRWGVMVVASAAASAGERLSEQIGFFLHSEEWNHMYSFFGYFLFLAMIWNVFKWTNSGSAKKKF</sequence>
<keyword evidence="1" id="KW-0472">Membrane</keyword>
<keyword evidence="1" id="KW-0812">Transmembrane</keyword>
<comment type="caution">
    <text evidence="2">The sequence shown here is derived from an EMBL/GenBank/DDBJ whole genome shotgun (WGS) entry which is preliminary data.</text>
</comment>
<organism evidence="2 3">
    <name type="scientific">Bacillus methanolicus PB1</name>
    <dbReference type="NCBI Taxonomy" id="997296"/>
    <lineage>
        <taxon>Bacteria</taxon>
        <taxon>Bacillati</taxon>
        <taxon>Bacillota</taxon>
        <taxon>Bacilli</taxon>
        <taxon>Bacillales</taxon>
        <taxon>Bacillaceae</taxon>
        <taxon>Bacillus</taxon>
    </lineage>
</organism>
<name>I3DVJ9_BACMT</name>
<keyword evidence="1" id="KW-1133">Transmembrane helix</keyword>
<dbReference type="OrthoDB" id="2930674at2"/>
<evidence type="ECO:0000313" key="2">
    <source>
        <dbReference type="EMBL" id="EIJ78270.1"/>
    </source>
</evidence>
<keyword evidence="3" id="KW-1185">Reference proteome</keyword>
<accession>I3DVJ9</accession>
<gene>
    <name evidence="2" type="ORF">PB1_11939</name>
</gene>
<dbReference type="Proteomes" id="UP000010523">
    <property type="component" value="Unassembled WGS sequence"/>
</dbReference>
<reference evidence="2 3" key="1">
    <citation type="journal article" date="2012" name="Appl. Environ. Microbiol.">
        <title>Genome Sequence of Thermotolerant Bacillus methanolicus: Features and Regulation Related to Methylotrophy and Production of L-Lysine and L-Glutamate from Methanol.</title>
        <authorList>
            <person name="Heggeset T.M."/>
            <person name="Krog A."/>
            <person name="Balzer S."/>
            <person name="Wentzel A."/>
            <person name="Ellingsen T.E."/>
            <person name="Brautaset T."/>
        </authorList>
    </citation>
    <scope>NUCLEOTIDE SEQUENCE [LARGE SCALE GENOMIC DNA]</scope>
    <source>
        <strain evidence="2 3">PB1</strain>
    </source>
</reference>
<dbReference type="STRING" id="997296.PB1_11939"/>
<dbReference type="RefSeq" id="WP_004436593.1">
    <property type="nucleotide sequence ID" value="NZ_AFEU01000003.1"/>
</dbReference>
<protein>
    <submittedName>
        <fullName evidence="2">Group-specific protein</fullName>
    </submittedName>
</protein>
<dbReference type="PATRIC" id="fig|997296.3.peg.2515"/>
<feature type="transmembrane region" description="Helical" evidence="1">
    <location>
        <begin position="62"/>
        <end position="84"/>
    </location>
</feature>
<feature type="transmembrane region" description="Helical" evidence="1">
    <location>
        <begin position="127"/>
        <end position="143"/>
    </location>
</feature>
<dbReference type="EMBL" id="AFEU01000003">
    <property type="protein sequence ID" value="EIJ78270.1"/>
    <property type="molecule type" value="Genomic_DNA"/>
</dbReference>
<evidence type="ECO:0000256" key="1">
    <source>
        <dbReference type="SAM" id="Phobius"/>
    </source>
</evidence>
<dbReference type="eggNOG" id="ENOG50332WP">
    <property type="taxonomic scope" value="Bacteria"/>
</dbReference>
<feature type="transmembrane region" description="Helical" evidence="1">
    <location>
        <begin position="25"/>
        <end position="42"/>
    </location>
</feature>
<dbReference type="AlphaFoldDB" id="I3DVJ9"/>
<dbReference type="InterPro" id="IPR048147">
    <property type="entry name" value="CBO0543-like"/>
</dbReference>
<evidence type="ECO:0000313" key="3">
    <source>
        <dbReference type="Proteomes" id="UP000010523"/>
    </source>
</evidence>